<keyword evidence="1" id="KW-0732">Signal</keyword>
<dbReference type="Proteomes" id="UP000027135">
    <property type="component" value="Unassembled WGS sequence"/>
</dbReference>
<dbReference type="EMBL" id="KK852437">
    <property type="protein sequence ID" value="KDR23916.1"/>
    <property type="molecule type" value="Genomic_DNA"/>
</dbReference>
<keyword evidence="3" id="KW-1185">Reference proteome</keyword>
<feature type="signal peptide" evidence="1">
    <location>
        <begin position="1"/>
        <end position="34"/>
    </location>
</feature>
<sequence length="184" mass="20053">MFQTFMNFSIMASATLKMAFGLFMTWILITELSAQSEICTLKEENAQCVQKSECCSRCCRAGLCANAGECFASCDPNILATAEGPDLCKLTKSIDEFVGLFEITIDEDLAAAIPLLSETIGLAKAFLNDPLTGFLNISNVIKHYQSVSSAFDTSGANIQRIIDTFGTIINEISNIIRKIIPDLQ</sequence>
<name>A0A067RJ63_ZOONE</name>
<dbReference type="InParanoid" id="A0A067RJ63"/>
<evidence type="ECO:0000313" key="3">
    <source>
        <dbReference type="Proteomes" id="UP000027135"/>
    </source>
</evidence>
<accession>A0A067RJ63</accession>
<gene>
    <name evidence="2" type="ORF">L798_10271</name>
</gene>
<evidence type="ECO:0000256" key="1">
    <source>
        <dbReference type="SAM" id="SignalP"/>
    </source>
</evidence>
<reference evidence="2 3" key="1">
    <citation type="journal article" date="2014" name="Nat. Commun.">
        <title>Molecular traces of alternative social organization in a termite genome.</title>
        <authorList>
            <person name="Terrapon N."/>
            <person name="Li C."/>
            <person name="Robertson H.M."/>
            <person name="Ji L."/>
            <person name="Meng X."/>
            <person name="Booth W."/>
            <person name="Chen Z."/>
            <person name="Childers C.P."/>
            <person name="Glastad K.M."/>
            <person name="Gokhale K."/>
            <person name="Gowin J."/>
            <person name="Gronenberg W."/>
            <person name="Hermansen R.A."/>
            <person name="Hu H."/>
            <person name="Hunt B.G."/>
            <person name="Huylmans A.K."/>
            <person name="Khalil S.M."/>
            <person name="Mitchell R.D."/>
            <person name="Munoz-Torres M.C."/>
            <person name="Mustard J.A."/>
            <person name="Pan H."/>
            <person name="Reese J.T."/>
            <person name="Scharf M.E."/>
            <person name="Sun F."/>
            <person name="Vogel H."/>
            <person name="Xiao J."/>
            <person name="Yang W."/>
            <person name="Yang Z."/>
            <person name="Yang Z."/>
            <person name="Zhou J."/>
            <person name="Zhu J."/>
            <person name="Brent C.S."/>
            <person name="Elsik C.G."/>
            <person name="Goodisman M.A."/>
            <person name="Liberles D.A."/>
            <person name="Roe R.M."/>
            <person name="Vargo E.L."/>
            <person name="Vilcinskas A."/>
            <person name="Wang J."/>
            <person name="Bornberg-Bauer E."/>
            <person name="Korb J."/>
            <person name="Zhang G."/>
            <person name="Liebig J."/>
        </authorList>
    </citation>
    <scope>NUCLEOTIDE SEQUENCE [LARGE SCALE GENOMIC DNA]</scope>
    <source>
        <tissue evidence="2">Whole organism</tissue>
    </source>
</reference>
<dbReference type="AlphaFoldDB" id="A0A067RJ63"/>
<feature type="chain" id="PRO_5001648595" evidence="1">
    <location>
        <begin position="35"/>
        <end position="184"/>
    </location>
</feature>
<proteinExistence type="predicted"/>
<protein>
    <submittedName>
        <fullName evidence="2">Uncharacterized protein</fullName>
    </submittedName>
</protein>
<organism evidence="2 3">
    <name type="scientific">Zootermopsis nevadensis</name>
    <name type="common">Dampwood termite</name>
    <dbReference type="NCBI Taxonomy" id="136037"/>
    <lineage>
        <taxon>Eukaryota</taxon>
        <taxon>Metazoa</taxon>
        <taxon>Ecdysozoa</taxon>
        <taxon>Arthropoda</taxon>
        <taxon>Hexapoda</taxon>
        <taxon>Insecta</taxon>
        <taxon>Pterygota</taxon>
        <taxon>Neoptera</taxon>
        <taxon>Polyneoptera</taxon>
        <taxon>Dictyoptera</taxon>
        <taxon>Blattodea</taxon>
        <taxon>Blattoidea</taxon>
        <taxon>Termitoidae</taxon>
        <taxon>Termopsidae</taxon>
        <taxon>Zootermopsis</taxon>
    </lineage>
</organism>
<evidence type="ECO:0000313" key="2">
    <source>
        <dbReference type="EMBL" id="KDR23916.1"/>
    </source>
</evidence>